<dbReference type="GO" id="GO:0009094">
    <property type="term" value="P:L-phenylalanine biosynthetic process"/>
    <property type="evidence" value="ECO:0007669"/>
    <property type="project" value="UniProtKB-KW"/>
</dbReference>
<organism evidence="11 12">
    <name type="scientific">Arcobacter defluvii</name>
    <dbReference type="NCBI Taxonomy" id="873191"/>
    <lineage>
        <taxon>Bacteria</taxon>
        <taxon>Pseudomonadati</taxon>
        <taxon>Campylobacterota</taxon>
        <taxon>Epsilonproteobacteria</taxon>
        <taxon>Campylobacterales</taxon>
        <taxon>Arcobacteraceae</taxon>
        <taxon>Arcobacter</taxon>
    </lineage>
</organism>
<dbReference type="RefSeq" id="WP_129011645.1">
    <property type="nucleotide sequence ID" value="NZ_CP053835.1"/>
</dbReference>
<evidence type="ECO:0000256" key="8">
    <source>
        <dbReference type="PIRSR" id="PIRSR001500-2"/>
    </source>
</evidence>
<dbReference type="Gene3D" id="3.40.190.10">
    <property type="entry name" value="Periplasmic binding protein-like II"/>
    <property type="match status" value="2"/>
</dbReference>
<dbReference type="KEGG" id="adz:ADFLV_2545"/>
<dbReference type="InterPro" id="IPR002912">
    <property type="entry name" value="ACT_dom"/>
</dbReference>
<dbReference type="Gene3D" id="3.30.70.260">
    <property type="match status" value="1"/>
</dbReference>
<evidence type="ECO:0000256" key="5">
    <source>
        <dbReference type="ARBA" id="ARBA00023222"/>
    </source>
</evidence>
<evidence type="ECO:0000256" key="7">
    <source>
        <dbReference type="ARBA" id="ARBA00047848"/>
    </source>
</evidence>
<gene>
    <name evidence="11" type="ORF">ADFLV_2545</name>
</gene>
<dbReference type="Proteomes" id="UP000503313">
    <property type="component" value="Chromosome"/>
</dbReference>
<dbReference type="InterPro" id="IPR045865">
    <property type="entry name" value="ACT-like_dom_sf"/>
</dbReference>
<dbReference type="SUPFAM" id="SSF53850">
    <property type="entry name" value="Periplasmic binding protein-like II"/>
    <property type="match status" value="1"/>
</dbReference>
<name>A0AAE7BHA0_9BACT</name>
<dbReference type="CDD" id="cd13630">
    <property type="entry name" value="PBP2_PDT_1"/>
    <property type="match status" value="1"/>
</dbReference>
<proteinExistence type="predicted"/>
<dbReference type="InterPro" id="IPR001086">
    <property type="entry name" value="Preph_deHydtase"/>
</dbReference>
<comment type="catalytic activity">
    <reaction evidence="7">
        <text>prephenate + H(+) = 3-phenylpyruvate + CO2 + H2O</text>
        <dbReference type="Rhea" id="RHEA:21648"/>
        <dbReference type="ChEBI" id="CHEBI:15377"/>
        <dbReference type="ChEBI" id="CHEBI:15378"/>
        <dbReference type="ChEBI" id="CHEBI:16526"/>
        <dbReference type="ChEBI" id="CHEBI:18005"/>
        <dbReference type="ChEBI" id="CHEBI:29934"/>
        <dbReference type="EC" id="4.2.1.51"/>
    </reaction>
</comment>
<dbReference type="GO" id="GO:0004664">
    <property type="term" value="F:prephenate dehydratase activity"/>
    <property type="evidence" value="ECO:0007669"/>
    <property type="project" value="UniProtKB-EC"/>
</dbReference>
<dbReference type="PANTHER" id="PTHR21022">
    <property type="entry name" value="PREPHENATE DEHYDRATASE P PROTEIN"/>
    <property type="match status" value="1"/>
</dbReference>
<keyword evidence="12" id="KW-1185">Reference proteome</keyword>
<dbReference type="SUPFAM" id="SSF55021">
    <property type="entry name" value="ACT-like"/>
    <property type="match status" value="1"/>
</dbReference>
<reference evidence="11 12" key="1">
    <citation type="submission" date="2020-05" db="EMBL/GenBank/DDBJ databases">
        <title>Complete genome sequencing of Campylobacter and Arcobacter type strains.</title>
        <authorList>
            <person name="Miller W.G."/>
            <person name="Yee E."/>
        </authorList>
    </citation>
    <scope>NUCLEOTIDE SEQUENCE [LARGE SCALE GENOMIC DNA]</scope>
    <source>
        <strain evidence="11 12">LMG 25694</strain>
    </source>
</reference>
<evidence type="ECO:0000313" key="12">
    <source>
        <dbReference type="Proteomes" id="UP000503313"/>
    </source>
</evidence>
<dbReference type="PANTHER" id="PTHR21022:SF19">
    <property type="entry name" value="PREPHENATE DEHYDRATASE-RELATED"/>
    <property type="match status" value="1"/>
</dbReference>
<evidence type="ECO:0000313" key="11">
    <source>
        <dbReference type="EMBL" id="QKF78528.1"/>
    </source>
</evidence>
<evidence type="ECO:0000256" key="6">
    <source>
        <dbReference type="ARBA" id="ARBA00023239"/>
    </source>
</evidence>
<dbReference type="PROSITE" id="PS51671">
    <property type="entry name" value="ACT"/>
    <property type="match status" value="1"/>
</dbReference>
<evidence type="ECO:0000256" key="3">
    <source>
        <dbReference type="ARBA" id="ARBA00022605"/>
    </source>
</evidence>
<dbReference type="PIRSF" id="PIRSF001500">
    <property type="entry name" value="Chor_mut_pdt_Ppr"/>
    <property type="match status" value="1"/>
</dbReference>
<dbReference type="CDD" id="cd04905">
    <property type="entry name" value="ACT_CM-PDT"/>
    <property type="match status" value="1"/>
</dbReference>
<dbReference type="PROSITE" id="PS51171">
    <property type="entry name" value="PREPHENATE_DEHYDR_3"/>
    <property type="match status" value="1"/>
</dbReference>
<dbReference type="Pfam" id="PF00800">
    <property type="entry name" value="PDT"/>
    <property type="match status" value="1"/>
</dbReference>
<keyword evidence="6 11" id="KW-0456">Lyase</keyword>
<feature type="domain" description="ACT" evidence="10">
    <location>
        <begin position="263"/>
        <end position="339"/>
    </location>
</feature>
<accession>A0AAE7BHA0</accession>
<evidence type="ECO:0000259" key="10">
    <source>
        <dbReference type="PROSITE" id="PS51671"/>
    </source>
</evidence>
<dbReference type="EC" id="4.2.1.51" evidence="2"/>
<keyword evidence="5" id="KW-0584">Phenylalanine biosynthesis</keyword>
<feature type="domain" description="Prephenate dehydratase" evidence="9">
    <location>
        <begin position="73"/>
        <end position="249"/>
    </location>
</feature>
<keyword evidence="4" id="KW-0057">Aromatic amino acid biosynthesis</keyword>
<evidence type="ECO:0000256" key="1">
    <source>
        <dbReference type="ARBA" id="ARBA00004741"/>
    </source>
</evidence>
<dbReference type="GO" id="GO:0005737">
    <property type="term" value="C:cytoplasm"/>
    <property type="evidence" value="ECO:0007669"/>
    <property type="project" value="TreeGrafter"/>
</dbReference>
<feature type="site" description="Essential for prephenate dehydratase activity" evidence="8">
    <location>
        <position position="242"/>
    </location>
</feature>
<dbReference type="EMBL" id="CP053835">
    <property type="protein sequence ID" value="QKF78528.1"/>
    <property type="molecule type" value="Genomic_DNA"/>
</dbReference>
<sequence>MKKNIIENIDNQILDLISQRNSLLSEENLLETFDKKHYEEISSKEKNIKNKKKIIKLFKLINSFENTHSIINKILYLGPEGSYTQDAAIKKFGNENQFFSINSINNLFEEIKKENATYAIIPIENSLNGLVNDTLNAFLKYDLTAVGEIILDIHHTFSSNCENISEIKTIYSKDIAFDQCSLFLEKYNLHNIEHIFVESTTKAAKLAFENPNSAAICSNIAAFNNHLNVMFYDIEDNPSNKTRFFVLSKKDEKKEKNIDYKTSFLIELPNISGSLIDFLQIFKDEKINLYKIKSHITKGISNFFIEFDGHKEDENIKKILKKYKNIKIIGSYKKEIDDI</sequence>
<dbReference type="InterPro" id="IPR008242">
    <property type="entry name" value="Chor_mutase/pphenate_deHydtase"/>
</dbReference>
<keyword evidence="3" id="KW-0028">Amino-acid biosynthesis</keyword>
<evidence type="ECO:0000256" key="4">
    <source>
        <dbReference type="ARBA" id="ARBA00023141"/>
    </source>
</evidence>
<evidence type="ECO:0000259" key="9">
    <source>
        <dbReference type="PROSITE" id="PS51171"/>
    </source>
</evidence>
<evidence type="ECO:0000256" key="2">
    <source>
        <dbReference type="ARBA" id="ARBA00013147"/>
    </source>
</evidence>
<protein>
    <recommendedName>
        <fullName evidence="2">prephenate dehydratase</fullName>
        <ecNumber evidence="2">4.2.1.51</ecNumber>
    </recommendedName>
</protein>
<comment type="pathway">
    <text evidence="1">Amino-acid biosynthesis; L-phenylalanine biosynthesis; phenylpyruvate from prephenate: step 1/1.</text>
</comment>
<dbReference type="AlphaFoldDB" id="A0AAE7BHA0"/>